<protein>
    <recommendedName>
        <fullName evidence="8">AAA+ ATPase domain-containing protein</fullName>
    </recommendedName>
</protein>
<comment type="subcellular location">
    <subcellularLocation>
        <location evidence="1">Mitochondrion membrane</location>
    </subcellularLocation>
</comment>
<evidence type="ECO:0000256" key="2">
    <source>
        <dbReference type="RuleBase" id="RU003651"/>
    </source>
</evidence>
<keyword evidence="2" id="KW-0547">Nucleotide-binding</keyword>
<comment type="similarity">
    <text evidence="2">Belongs to the AAA ATPase family.</text>
</comment>
<dbReference type="EMBL" id="CP144089">
    <property type="protein sequence ID" value="WWD02036.1"/>
    <property type="molecule type" value="Genomic_DNA"/>
</dbReference>
<dbReference type="RefSeq" id="XP_066080003.1">
    <property type="nucleotide sequence ID" value="XM_066223906.1"/>
</dbReference>
<keyword evidence="2" id="KW-0067">ATP-binding</keyword>
<evidence type="ECO:0000256" key="1">
    <source>
        <dbReference type="ARBA" id="ARBA00004325"/>
    </source>
</evidence>
<dbReference type="GO" id="GO:0031966">
    <property type="term" value="C:mitochondrial membrane"/>
    <property type="evidence" value="ECO:0007669"/>
    <property type="project" value="UniProtKB-SubCell"/>
</dbReference>
<dbReference type="SUPFAM" id="SSF52540">
    <property type="entry name" value="P-loop containing nucleoside triphosphate hydrolases"/>
    <property type="match status" value="1"/>
</dbReference>
<organism evidence="6 7">
    <name type="scientific">Kwoniella europaea PYCC6329</name>
    <dbReference type="NCBI Taxonomy" id="1423913"/>
    <lineage>
        <taxon>Eukaryota</taxon>
        <taxon>Fungi</taxon>
        <taxon>Dikarya</taxon>
        <taxon>Basidiomycota</taxon>
        <taxon>Agaricomycotina</taxon>
        <taxon>Tremellomycetes</taxon>
        <taxon>Tremellales</taxon>
        <taxon>Cryptococcaceae</taxon>
        <taxon>Kwoniella</taxon>
    </lineage>
</organism>
<dbReference type="GO" id="GO:0005524">
    <property type="term" value="F:ATP binding"/>
    <property type="evidence" value="ECO:0007669"/>
    <property type="project" value="UniProtKB-KW"/>
</dbReference>
<evidence type="ECO:0008006" key="8">
    <source>
        <dbReference type="Google" id="ProtNLM"/>
    </source>
</evidence>
<dbReference type="PROSITE" id="PS00674">
    <property type="entry name" value="AAA"/>
    <property type="match status" value="1"/>
</dbReference>
<dbReference type="Proteomes" id="UP001358614">
    <property type="component" value="Chromosome 1"/>
</dbReference>
<feature type="compositionally biased region" description="Basic and acidic residues" evidence="3">
    <location>
        <begin position="359"/>
        <end position="368"/>
    </location>
</feature>
<dbReference type="InterPro" id="IPR003959">
    <property type="entry name" value="ATPase_AAA_core"/>
</dbReference>
<dbReference type="InterPro" id="IPR003960">
    <property type="entry name" value="ATPase_AAA_CS"/>
</dbReference>
<keyword evidence="7" id="KW-1185">Reference proteome</keyword>
<dbReference type="GeneID" id="91098878"/>
<reference evidence="6 7" key="1">
    <citation type="submission" date="2024-01" db="EMBL/GenBank/DDBJ databases">
        <title>Comparative genomics of Cryptococcus and Kwoniella reveals pathogenesis evolution and contrasting modes of karyotype evolution via chromosome fusion or intercentromeric recombination.</title>
        <authorList>
            <person name="Coelho M.A."/>
            <person name="David-Palma M."/>
            <person name="Shea T."/>
            <person name="Bowers K."/>
            <person name="McGinley-Smith S."/>
            <person name="Mohammad A.W."/>
            <person name="Gnirke A."/>
            <person name="Yurkov A.M."/>
            <person name="Nowrousian M."/>
            <person name="Sun S."/>
            <person name="Cuomo C.A."/>
            <person name="Heitman J."/>
        </authorList>
    </citation>
    <scope>NUCLEOTIDE SEQUENCE [LARGE SCALE GENOMIC DNA]</scope>
    <source>
        <strain evidence="6 7">PYCC6329</strain>
    </source>
</reference>
<dbReference type="InterPro" id="IPR014851">
    <property type="entry name" value="BCS1_N"/>
</dbReference>
<dbReference type="InterPro" id="IPR027417">
    <property type="entry name" value="P-loop_NTPase"/>
</dbReference>
<evidence type="ECO:0000256" key="3">
    <source>
        <dbReference type="SAM" id="MobiDB-lite"/>
    </source>
</evidence>
<evidence type="ECO:0000313" key="6">
    <source>
        <dbReference type="EMBL" id="WWD02036.1"/>
    </source>
</evidence>
<dbReference type="Gene3D" id="3.40.50.300">
    <property type="entry name" value="P-loop containing nucleotide triphosphate hydrolases"/>
    <property type="match status" value="2"/>
</dbReference>
<dbReference type="InterPro" id="IPR050747">
    <property type="entry name" value="Mitochondrial_chaperone_BCS1"/>
</dbReference>
<dbReference type="KEGG" id="ker:91098878"/>
<evidence type="ECO:0000313" key="7">
    <source>
        <dbReference type="Proteomes" id="UP001358614"/>
    </source>
</evidence>
<feature type="domain" description="BCS1 N-terminal" evidence="5">
    <location>
        <begin position="36"/>
        <end position="248"/>
    </location>
</feature>
<feature type="compositionally biased region" description="Low complexity" evidence="3">
    <location>
        <begin position="371"/>
        <end position="383"/>
    </location>
</feature>
<proteinExistence type="inferred from homology"/>
<name>A0AAX4K6B7_9TREE</name>
<dbReference type="Pfam" id="PF00004">
    <property type="entry name" value="AAA"/>
    <property type="match status" value="1"/>
</dbReference>
<feature type="domain" description="ATPase AAA-type core" evidence="4">
    <location>
        <begin position="284"/>
        <end position="348"/>
    </location>
</feature>
<evidence type="ECO:0000259" key="4">
    <source>
        <dbReference type="Pfam" id="PF00004"/>
    </source>
</evidence>
<sequence length="663" mass="74672">MSSLPTNRMKTVLRTASGILTNPIIIEVAGGMVGVFLAELVRRSSHRIVQSIDDALRITAIIHDTDPSFDWLLHFIRTTLGSSSLSPDSNTLSADVPIYKEVLEILNPRGRIPPNRFKILTQKPTSSPDYMQDDEEDDLPSDPRKSNDQVPIYRYPIDALDVVIRFEGYDYRFRMVNLHGDGSPGKGLEISVIPINRSRDIFLPLIYHSRTLYLSHTQSSLKVNISEGSQAWWGWRRTYKPLRSWESIFLPPSIKDKILRDTRDFLDGKAFYRKRGLPWRRGWLLYGLPGTGKTSLITALASQFNLQIYVINLGAKGIDDDELLKLVMSIPPKSILLFEDIDCAFQATRNTEFIQDRGTLSKDDEHTTVDPSQPSSSNSLSSLDKNVDVTDEAEAGYQVHKEAHPLPVPSCDSPQMVIPSEVMLEEEDSVIPEADHMIPGEAKVEPSTRPNENTNTPSKKVDNFHYLSNNGPFIPFPSRFINPLEFPASPSRITLSGLLNAIDGLAASEGRVLFCTTNWKDRIDPALYRPGRCDVWLGFTYATPDQAHDLFKFFYQPDSAEPLPSSPNGVTSGNTKKDIEELLDTSFNKGVFTDNNTEKDDREDLEDIAKLAAKFALLFPRDRLTISSLQSYLMHFEDQPHKAIGYFPTWVEKGCKNTFIQDG</sequence>
<feature type="region of interest" description="Disordered" evidence="3">
    <location>
        <begin position="356"/>
        <end position="384"/>
    </location>
</feature>
<feature type="region of interest" description="Disordered" evidence="3">
    <location>
        <begin position="117"/>
        <end position="149"/>
    </location>
</feature>
<evidence type="ECO:0000259" key="5">
    <source>
        <dbReference type="Pfam" id="PF08740"/>
    </source>
</evidence>
<dbReference type="PANTHER" id="PTHR23070">
    <property type="entry name" value="BCS1 AAA-TYPE ATPASE"/>
    <property type="match status" value="1"/>
</dbReference>
<dbReference type="GO" id="GO:0016887">
    <property type="term" value="F:ATP hydrolysis activity"/>
    <property type="evidence" value="ECO:0007669"/>
    <property type="project" value="InterPro"/>
</dbReference>
<accession>A0AAX4K6B7</accession>
<gene>
    <name evidence="6" type="ORF">V865_000074</name>
</gene>
<feature type="compositionally biased region" description="Acidic residues" evidence="3">
    <location>
        <begin position="131"/>
        <end position="140"/>
    </location>
</feature>
<dbReference type="AlphaFoldDB" id="A0AAX4K6B7"/>
<dbReference type="Pfam" id="PF08740">
    <property type="entry name" value="BCS1_N"/>
    <property type="match status" value="1"/>
</dbReference>